<evidence type="ECO:0000256" key="5">
    <source>
        <dbReference type="ARBA" id="ARBA00022741"/>
    </source>
</evidence>
<dbReference type="AlphaFoldDB" id="A0A0P1F5Z6"/>
<dbReference type="PANTHER" id="PTHR43514">
    <property type="entry name" value="ABC TRANSPORTER I FAMILY MEMBER 10"/>
    <property type="match status" value="1"/>
</dbReference>
<dbReference type="InterPro" id="IPR003439">
    <property type="entry name" value="ABC_transporter-like_ATP-bd"/>
</dbReference>
<dbReference type="InterPro" id="IPR005116">
    <property type="entry name" value="Transp-assoc_OB_typ1"/>
</dbReference>
<evidence type="ECO:0000256" key="1">
    <source>
        <dbReference type="ARBA" id="ARBA00022448"/>
    </source>
</evidence>
<dbReference type="InterPro" id="IPR027417">
    <property type="entry name" value="P-loop_NTPase"/>
</dbReference>
<dbReference type="GO" id="GO:0016887">
    <property type="term" value="F:ATP hydrolysis activity"/>
    <property type="evidence" value="ECO:0007669"/>
    <property type="project" value="InterPro"/>
</dbReference>
<dbReference type="SMART" id="SM00382">
    <property type="entry name" value="AAA"/>
    <property type="match status" value="1"/>
</dbReference>
<evidence type="ECO:0000256" key="8">
    <source>
        <dbReference type="ARBA" id="ARBA00023136"/>
    </source>
</evidence>
<evidence type="ECO:0000256" key="2">
    <source>
        <dbReference type="ARBA" id="ARBA00022475"/>
    </source>
</evidence>
<dbReference type="RefSeq" id="WP_058243226.1">
    <property type="nucleotide sequence ID" value="NZ_CYSB01000005.1"/>
</dbReference>
<dbReference type="PROSITE" id="PS51866">
    <property type="entry name" value="MOP"/>
    <property type="match status" value="1"/>
</dbReference>
<dbReference type="EMBL" id="CYSC01000027">
    <property type="protein sequence ID" value="CUH71981.1"/>
    <property type="molecule type" value="Genomic_DNA"/>
</dbReference>
<accession>A0A0P1F5Z6</accession>
<dbReference type="EC" id="3.6.3.25" evidence="13"/>
<feature type="domain" description="ABC transporter" evidence="10">
    <location>
        <begin position="2"/>
        <end position="233"/>
    </location>
</feature>
<keyword evidence="7" id="KW-1278">Translocase</keyword>
<sequence length="372" mass="39436">MSISINLHHQFPELTLDVDFDAPAGVTALFGASGSGKTTVVNAVAGLLQPDRGRISVAGTALLDTSAGLRLPPHKRRIGYVFQEGRLFPHLSVQQNLRYGRWFAGLRGPSQAEDHLVEMLGLGALLNRRPGDLSGGEKQRVAIGRALLSEPRLLLMDEPLAALDGPRKAEILPYLERLRDETQVPILYVSHAISEIARLATTVAVMERGQLRKAGPTGDILADPSLAHAIGLRDTGALLTGRVVAHHMDGLSELAAGGGKLFLPKVPNALGEQLRVRISAKDVMLSRDRPVGISALNILDCEVSEIRPGRGPGAFVRLKAGADHILARVTKRSVNALGLAPGLSCYAVIKSVSVARADVGADVGTEASSDHA</sequence>
<evidence type="ECO:0000259" key="11">
    <source>
        <dbReference type="PROSITE" id="PS51866"/>
    </source>
</evidence>
<dbReference type="NCBIfam" id="TIGR02142">
    <property type="entry name" value="modC_ABC"/>
    <property type="match status" value="1"/>
</dbReference>
<dbReference type="GO" id="GO:0140359">
    <property type="term" value="F:ABC-type transporter activity"/>
    <property type="evidence" value="ECO:0007669"/>
    <property type="project" value="InterPro"/>
</dbReference>
<dbReference type="Gene3D" id="2.40.50.100">
    <property type="match status" value="1"/>
</dbReference>
<dbReference type="InterPro" id="IPR050334">
    <property type="entry name" value="Molybdenum_import_ModC"/>
</dbReference>
<proteinExistence type="predicted"/>
<keyword evidence="5" id="KW-0547">Nucleotide-binding</keyword>
<evidence type="ECO:0000313" key="15">
    <source>
        <dbReference type="Proteomes" id="UP000051887"/>
    </source>
</evidence>
<dbReference type="InterPro" id="IPR011868">
    <property type="entry name" value="ModC_ABC_ATP-bd"/>
</dbReference>
<dbReference type="EMBL" id="CYSB01000005">
    <property type="protein sequence ID" value="CUH63310.1"/>
    <property type="molecule type" value="Genomic_DNA"/>
</dbReference>
<keyword evidence="4" id="KW-0997">Cell inner membrane</keyword>
<reference evidence="12 14" key="2">
    <citation type="submission" date="2015-09" db="EMBL/GenBank/DDBJ databases">
        <authorList>
            <person name="Rodrigo-Torres L."/>
            <person name="Arahal D.R."/>
        </authorList>
    </citation>
    <scope>NUCLEOTIDE SEQUENCE [LARGE SCALE GENOMIC DNA]</scope>
    <source>
        <strain evidence="12 14">CECT 5118</strain>
    </source>
</reference>
<reference evidence="13 15" key="1">
    <citation type="submission" date="2015-09" db="EMBL/GenBank/DDBJ databases">
        <authorList>
            <consortium name="Swine Surveillance"/>
        </authorList>
    </citation>
    <scope>NUCLEOTIDE SEQUENCE [LARGE SCALE GENOMIC DNA]</scope>
    <source>
        <strain evidence="13 15">5120</strain>
    </source>
</reference>
<gene>
    <name evidence="13" type="primary">cysA_2</name>
    <name evidence="12" type="synonym">cysA_1</name>
    <name evidence="12" type="ORF">TL5118_00416</name>
    <name evidence="13" type="ORF">TL5120_01776</name>
</gene>
<protein>
    <submittedName>
        <fullName evidence="13">Sulfate/thiosulfate import ATP-binding protein CysA</fullName>
        <ecNumber evidence="13">3.6.3.25</ecNumber>
    </submittedName>
</protein>
<evidence type="ECO:0000256" key="3">
    <source>
        <dbReference type="ARBA" id="ARBA00022505"/>
    </source>
</evidence>
<keyword evidence="14" id="KW-1185">Reference proteome</keyword>
<evidence type="ECO:0000256" key="9">
    <source>
        <dbReference type="PROSITE-ProRule" id="PRU01213"/>
    </source>
</evidence>
<keyword evidence="6 13" id="KW-0067">ATP-binding</keyword>
<dbReference type="GO" id="GO:0015098">
    <property type="term" value="F:molybdate ion transmembrane transporter activity"/>
    <property type="evidence" value="ECO:0007669"/>
    <property type="project" value="InterPro"/>
</dbReference>
<evidence type="ECO:0000256" key="6">
    <source>
        <dbReference type="ARBA" id="ARBA00022840"/>
    </source>
</evidence>
<keyword evidence="8" id="KW-0472">Membrane</keyword>
<keyword evidence="2" id="KW-1003">Cell membrane</keyword>
<dbReference type="Proteomes" id="UP000051887">
    <property type="component" value="Unassembled WGS sequence"/>
</dbReference>
<dbReference type="Pfam" id="PF00005">
    <property type="entry name" value="ABC_tran"/>
    <property type="match status" value="1"/>
</dbReference>
<dbReference type="OrthoDB" id="9802264at2"/>
<dbReference type="PANTHER" id="PTHR43514:SF4">
    <property type="entry name" value="ABC TRANSPORTER I FAMILY MEMBER 10"/>
    <property type="match status" value="1"/>
</dbReference>
<dbReference type="GO" id="GO:0016020">
    <property type="term" value="C:membrane"/>
    <property type="evidence" value="ECO:0007669"/>
    <property type="project" value="InterPro"/>
</dbReference>
<evidence type="ECO:0000313" key="14">
    <source>
        <dbReference type="Proteomes" id="UP000051086"/>
    </source>
</evidence>
<dbReference type="InterPro" id="IPR003593">
    <property type="entry name" value="AAA+_ATPase"/>
</dbReference>
<evidence type="ECO:0000259" key="10">
    <source>
        <dbReference type="PROSITE" id="PS50893"/>
    </source>
</evidence>
<dbReference type="InterPro" id="IPR004606">
    <property type="entry name" value="Mop_domain"/>
</dbReference>
<dbReference type="Gene3D" id="3.40.50.300">
    <property type="entry name" value="P-loop containing nucleotide triphosphate hydrolases"/>
    <property type="match status" value="1"/>
</dbReference>
<evidence type="ECO:0000313" key="12">
    <source>
        <dbReference type="EMBL" id="CUH63310.1"/>
    </source>
</evidence>
<dbReference type="InterPro" id="IPR017871">
    <property type="entry name" value="ABC_transporter-like_CS"/>
</dbReference>
<dbReference type="SUPFAM" id="SSF50331">
    <property type="entry name" value="MOP-like"/>
    <property type="match status" value="1"/>
</dbReference>
<dbReference type="GO" id="GO:0005524">
    <property type="term" value="F:ATP binding"/>
    <property type="evidence" value="ECO:0007669"/>
    <property type="project" value="UniProtKB-KW"/>
</dbReference>
<keyword evidence="3 9" id="KW-0500">Molybdenum</keyword>
<dbReference type="Proteomes" id="UP000051086">
    <property type="component" value="Unassembled WGS sequence"/>
</dbReference>
<keyword evidence="13" id="KW-0378">Hydrolase</keyword>
<evidence type="ECO:0000313" key="13">
    <source>
        <dbReference type="EMBL" id="CUH71981.1"/>
    </source>
</evidence>
<evidence type="ECO:0000256" key="7">
    <source>
        <dbReference type="ARBA" id="ARBA00022967"/>
    </source>
</evidence>
<feature type="domain" description="Mop" evidence="11">
    <location>
        <begin position="292"/>
        <end position="358"/>
    </location>
</feature>
<dbReference type="SUPFAM" id="SSF52540">
    <property type="entry name" value="P-loop containing nucleoside triphosphate hydrolases"/>
    <property type="match status" value="1"/>
</dbReference>
<dbReference type="PROSITE" id="PS00211">
    <property type="entry name" value="ABC_TRANSPORTER_1"/>
    <property type="match status" value="1"/>
</dbReference>
<dbReference type="PROSITE" id="PS50893">
    <property type="entry name" value="ABC_TRANSPORTER_2"/>
    <property type="match status" value="1"/>
</dbReference>
<keyword evidence="1" id="KW-0813">Transport</keyword>
<organism evidence="13 15">
    <name type="scientific">Thalassovita autumnalis</name>
    <dbReference type="NCBI Taxonomy" id="2072972"/>
    <lineage>
        <taxon>Bacteria</taxon>
        <taxon>Pseudomonadati</taxon>
        <taxon>Pseudomonadota</taxon>
        <taxon>Alphaproteobacteria</taxon>
        <taxon>Rhodobacterales</taxon>
        <taxon>Roseobacteraceae</taxon>
        <taxon>Thalassovita</taxon>
    </lineage>
</organism>
<evidence type="ECO:0000256" key="4">
    <source>
        <dbReference type="ARBA" id="ARBA00022519"/>
    </source>
</evidence>
<dbReference type="InterPro" id="IPR008995">
    <property type="entry name" value="Mo/tungstate-bd_C_term_dom"/>
</dbReference>
<name>A0A0P1F5Z6_9RHOB</name>
<dbReference type="Pfam" id="PF03459">
    <property type="entry name" value="TOBE"/>
    <property type="match status" value="1"/>
</dbReference>